<comment type="similarity">
    <text evidence="1">Belongs to the tubulin family.</text>
</comment>
<comment type="caution">
    <text evidence="6">The sequence shown here is derived from an EMBL/GenBank/DDBJ whole genome shotgun (WGS) entry which is preliminary data.</text>
</comment>
<evidence type="ECO:0000256" key="1">
    <source>
        <dbReference type="ARBA" id="ARBA00009636"/>
    </source>
</evidence>
<dbReference type="PANTHER" id="PTHR11588">
    <property type="entry name" value="TUBULIN"/>
    <property type="match status" value="1"/>
</dbReference>
<keyword evidence="3" id="KW-0547">Nucleotide-binding</keyword>
<dbReference type="Gene3D" id="3.40.640.10">
    <property type="entry name" value="Type I PLP-dependent aspartate aminotransferase-like (Major domain)"/>
    <property type="match status" value="1"/>
</dbReference>
<dbReference type="SUPFAM" id="SSF53383">
    <property type="entry name" value="PLP-dependent transferases"/>
    <property type="match status" value="1"/>
</dbReference>
<sequence>MEMSLWDQWVEEAVSKLESLKLLRSLRPIHLPINEQSKPIDTQMKNASNYDEFEAFDGLRQWDRASVEVVIADSTFQRWVREVPSCGDDADCGNQEAETGACPQKFRKLLLFSGNDYLGLSSHPTVSTAAAKAALAHGMGPRGSALICGYTSYHGLLESCLADLKKKEISSVRVHFHYAAKHRIQLLDSVQLNSDLRKLAVNLIPFPRLHFFMVGFAPLTSRRSQSYVSLSVPELTQQMWDAKNMMCAADPRYFSLIINPHAPRYFT</sequence>
<protein>
    <recommendedName>
        <fullName evidence="5">Tubulin/FtsZ 2-layer sandwich domain-containing protein</fullName>
    </recommendedName>
</protein>
<evidence type="ECO:0000313" key="7">
    <source>
        <dbReference type="Proteomes" id="UP000306102"/>
    </source>
</evidence>
<dbReference type="SUPFAM" id="SSF55307">
    <property type="entry name" value="Tubulin C-terminal domain-like"/>
    <property type="match status" value="1"/>
</dbReference>
<reference evidence="6 7" key="1">
    <citation type="journal article" date="2018" name="Proc. Natl. Acad. Sci. U.S.A.">
        <title>Draft genome sequence of Camellia sinensis var. sinensis provides insights into the evolution of the tea genome and tea quality.</title>
        <authorList>
            <person name="Wei C."/>
            <person name="Yang H."/>
            <person name="Wang S."/>
            <person name="Zhao J."/>
            <person name="Liu C."/>
            <person name="Gao L."/>
            <person name="Xia E."/>
            <person name="Lu Y."/>
            <person name="Tai Y."/>
            <person name="She G."/>
            <person name="Sun J."/>
            <person name="Cao H."/>
            <person name="Tong W."/>
            <person name="Gao Q."/>
            <person name="Li Y."/>
            <person name="Deng W."/>
            <person name="Jiang X."/>
            <person name="Wang W."/>
            <person name="Chen Q."/>
            <person name="Zhang S."/>
            <person name="Li H."/>
            <person name="Wu J."/>
            <person name="Wang P."/>
            <person name="Li P."/>
            <person name="Shi C."/>
            <person name="Zheng F."/>
            <person name="Jian J."/>
            <person name="Huang B."/>
            <person name="Shan D."/>
            <person name="Shi M."/>
            <person name="Fang C."/>
            <person name="Yue Y."/>
            <person name="Li F."/>
            <person name="Li D."/>
            <person name="Wei S."/>
            <person name="Han B."/>
            <person name="Jiang C."/>
            <person name="Yin Y."/>
            <person name="Xia T."/>
            <person name="Zhang Z."/>
            <person name="Bennetzen J.L."/>
            <person name="Zhao S."/>
            <person name="Wan X."/>
        </authorList>
    </citation>
    <scope>NUCLEOTIDE SEQUENCE [LARGE SCALE GENOMIC DNA]</scope>
    <source>
        <strain evidence="7">cv. Shuchazao</strain>
        <tissue evidence="6">Leaf</tissue>
    </source>
</reference>
<name>A0A4S4D906_CAMSN</name>
<dbReference type="GO" id="GO:0005874">
    <property type="term" value="C:microtubule"/>
    <property type="evidence" value="ECO:0007669"/>
    <property type="project" value="UniProtKB-KW"/>
</dbReference>
<keyword evidence="7" id="KW-1185">Reference proteome</keyword>
<dbReference type="InterPro" id="IPR008280">
    <property type="entry name" value="Tub_FtsZ_C"/>
</dbReference>
<proteinExistence type="inferred from homology"/>
<dbReference type="GO" id="GO:0005525">
    <property type="term" value="F:GTP binding"/>
    <property type="evidence" value="ECO:0007669"/>
    <property type="project" value="UniProtKB-KW"/>
</dbReference>
<dbReference type="InterPro" id="IPR000217">
    <property type="entry name" value="Tubulin"/>
</dbReference>
<keyword evidence="2" id="KW-0493">Microtubule</keyword>
<accession>A0A4S4D906</accession>
<evidence type="ECO:0000256" key="4">
    <source>
        <dbReference type="ARBA" id="ARBA00023134"/>
    </source>
</evidence>
<keyword evidence="4" id="KW-0342">GTP-binding</keyword>
<dbReference type="InterPro" id="IPR018316">
    <property type="entry name" value="Tubulin/FtsZ_2-layer-sand-dom"/>
</dbReference>
<dbReference type="STRING" id="542762.A0A4S4D906"/>
<dbReference type="EMBL" id="SDRB02012375">
    <property type="protein sequence ID" value="THF97935.1"/>
    <property type="molecule type" value="Genomic_DNA"/>
</dbReference>
<gene>
    <name evidence="6" type="ORF">TEA_013047</name>
</gene>
<dbReference type="AlphaFoldDB" id="A0A4S4D906"/>
<feature type="domain" description="Tubulin/FtsZ 2-layer sandwich" evidence="5">
    <location>
        <begin position="207"/>
        <end position="252"/>
    </location>
</feature>
<evidence type="ECO:0000256" key="3">
    <source>
        <dbReference type="ARBA" id="ARBA00022741"/>
    </source>
</evidence>
<evidence type="ECO:0000256" key="2">
    <source>
        <dbReference type="ARBA" id="ARBA00022701"/>
    </source>
</evidence>
<dbReference type="GO" id="GO:0007017">
    <property type="term" value="P:microtubule-based process"/>
    <property type="evidence" value="ECO:0007669"/>
    <property type="project" value="InterPro"/>
</dbReference>
<evidence type="ECO:0000313" key="6">
    <source>
        <dbReference type="EMBL" id="THF97935.1"/>
    </source>
</evidence>
<dbReference type="InterPro" id="IPR015424">
    <property type="entry name" value="PyrdxlP-dep_Trfase"/>
</dbReference>
<evidence type="ECO:0000259" key="5">
    <source>
        <dbReference type="Pfam" id="PF03953"/>
    </source>
</evidence>
<dbReference type="InterPro" id="IPR015421">
    <property type="entry name" value="PyrdxlP-dep_Trfase_major"/>
</dbReference>
<dbReference type="Pfam" id="PF03953">
    <property type="entry name" value="Tubulin_C"/>
    <property type="match status" value="1"/>
</dbReference>
<dbReference type="Gene3D" id="3.30.1330.20">
    <property type="entry name" value="Tubulin/FtsZ, C-terminal domain"/>
    <property type="match status" value="1"/>
</dbReference>
<dbReference type="InterPro" id="IPR037103">
    <property type="entry name" value="Tubulin/FtsZ-like_C"/>
</dbReference>
<organism evidence="6 7">
    <name type="scientific">Camellia sinensis var. sinensis</name>
    <name type="common">China tea</name>
    <dbReference type="NCBI Taxonomy" id="542762"/>
    <lineage>
        <taxon>Eukaryota</taxon>
        <taxon>Viridiplantae</taxon>
        <taxon>Streptophyta</taxon>
        <taxon>Embryophyta</taxon>
        <taxon>Tracheophyta</taxon>
        <taxon>Spermatophyta</taxon>
        <taxon>Magnoliopsida</taxon>
        <taxon>eudicotyledons</taxon>
        <taxon>Gunneridae</taxon>
        <taxon>Pentapetalae</taxon>
        <taxon>asterids</taxon>
        <taxon>Ericales</taxon>
        <taxon>Theaceae</taxon>
        <taxon>Camellia</taxon>
    </lineage>
</organism>
<dbReference type="Proteomes" id="UP000306102">
    <property type="component" value="Unassembled WGS sequence"/>
</dbReference>